<feature type="region of interest" description="Disordered" evidence="1">
    <location>
        <begin position="1"/>
        <end position="131"/>
    </location>
</feature>
<keyword evidence="3" id="KW-1185">Reference proteome</keyword>
<dbReference type="VEuPathDB" id="FungiDB:SCHCODRAFT_02558664"/>
<dbReference type="AlphaFoldDB" id="D8QLG9"/>
<dbReference type="InParanoid" id="D8QLG9"/>
<evidence type="ECO:0000256" key="1">
    <source>
        <dbReference type="SAM" id="MobiDB-lite"/>
    </source>
</evidence>
<feature type="non-terminal residue" evidence="2">
    <location>
        <position position="297"/>
    </location>
</feature>
<name>D8QLG9_SCHCM</name>
<gene>
    <name evidence="2" type="ORF">SCHCODRAFT_114690</name>
</gene>
<organism evidence="3">
    <name type="scientific">Schizophyllum commune (strain H4-8 / FGSC 9210)</name>
    <name type="common">Split gill fungus</name>
    <dbReference type="NCBI Taxonomy" id="578458"/>
    <lineage>
        <taxon>Eukaryota</taxon>
        <taxon>Fungi</taxon>
        <taxon>Dikarya</taxon>
        <taxon>Basidiomycota</taxon>
        <taxon>Agaricomycotina</taxon>
        <taxon>Agaricomycetes</taxon>
        <taxon>Agaricomycetidae</taxon>
        <taxon>Agaricales</taxon>
        <taxon>Schizophyllaceae</taxon>
        <taxon>Schizophyllum</taxon>
    </lineage>
</organism>
<dbReference type="EMBL" id="GL377318">
    <property type="protein sequence ID" value="EFI91343.1"/>
    <property type="molecule type" value="Genomic_DNA"/>
</dbReference>
<feature type="compositionally biased region" description="Polar residues" evidence="1">
    <location>
        <begin position="47"/>
        <end position="56"/>
    </location>
</feature>
<proteinExistence type="predicted"/>
<dbReference type="KEGG" id="scm:SCHCO_02558664"/>
<evidence type="ECO:0000313" key="2">
    <source>
        <dbReference type="EMBL" id="EFI91343.1"/>
    </source>
</evidence>
<sequence length="297" mass="33342">MSQPTTPVLERGVLAPPIRRSARLQQKNPVNPTETVDSQPRRKRKNPASQDAVSSNDEYDSTAPPKRMRTTQPGENECSPAIDKPTAASPSTSVNTALERPKARGPKPGVQFADGEPLEPVTDEVDPDEAPATAAAAAVTVEYLASRSNDSWTDIKKMPCPPEARPYLQPTYTRDRKGRVLARYPVHFALVYAFEVEALYRHLKSRRRKYRNLDMTAGLHVFAQEVYAALRLDFGDGITHSTLDDKLVYTFVMSVSNRPETLPYPAARLRKFQEIIDLQKPPTVLAFRPRPHRVRCR</sequence>
<dbReference type="RefSeq" id="XP_003026246.1">
    <property type="nucleotide sequence ID" value="XM_003026200.1"/>
</dbReference>
<dbReference type="Proteomes" id="UP000007431">
    <property type="component" value="Unassembled WGS sequence"/>
</dbReference>
<evidence type="ECO:0000313" key="3">
    <source>
        <dbReference type="Proteomes" id="UP000007431"/>
    </source>
</evidence>
<protein>
    <submittedName>
        <fullName evidence="2">Uncharacterized protein</fullName>
    </submittedName>
</protein>
<accession>D8QLG9</accession>
<reference evidence="2 3" key="1">
    <citation type="journal article" date="2010" name="Nat. Biotechnol.">
        <title>Genome sequence of the model mushroom Schizophyllum commune.</title>
        <authorList>
            <person name="Ohm R.A."/>
            <person name="de Jong J.F."/>
            <person name="Lugones L.G."/>
            <person name="Aerts A."/>
            <person name="Kothe E."/>
            <person name="Stajich J.E."/>
            <person name="de Vries R.P."/>
            <person name="Record E."/>
            <person name="Levasseur A."/>
            <person name="Baker S.E."/>
            <person name="Bartholomew K.A."/>
            <person name="Coutinho P.M."/>
            <person name="Erdmann S."/>
            <person name="Fowler T.J."/>
            <person name="Gathman A.C."/>
            <person name="Lombard V."/>
            <person name="Henrissat B."/>
            <person name="Knabe N."/>
            <person name="Kuees U."/>
            <person name="Lilly W.W."/>
            <person name="Lindquist E."/>
            <person name="Lucas S."/>
            <person name="Magnuson J.K."/>
            <person name="Piumi F."/>
            <person name="Raudaskoski M."/>
            <person name="Salamov A."/>
            <person name="Schmutz J."/>
            <person name="Schwarze F.W.M.R."/>
            <person name="vanKuyk P.A."/>
            <person name="Horton J.S."/>
            <person name="Grigoriev I.V."/>
            <person name="Woesten H.A.B."/>
        </authorList>
    </citation>
    <scope>NUCLEOTIDE SEQUENCE [LARGE SCALE GENOMIC DNA]</scope>
    <source>
        <strain evidence="3">H4-8 / FGSC 9210</strain>
    </source>
</reference>
<dbReference type="GeneID" id="9596530"/>
<dbReference type="OrthoDB" id="10338168at2759"/>
<feature type="compositionally biased region" description="Polar residues" evidence="1">
    <location>
        <begin position="23"/>
        <end position="38"/>
    </location>
</feature>
<dbReference type="HOGENOM" id="CLU_937371_0_0_1"/>